<sequence length="117" mass="11886">MRLLAGLLLGLVVGVVGLVVGVAAVAVHPWWWGLLLALAASSATLAALPRGVSRIAYAAAWAIVIALAATPRPAGGYAIAGDLEGYLMIFWAVLMIVVATATVSRRRPQADAAAGGE</sequence>
<keyword evidence="1" id="KW-1133">Transmembrane helix</keyword>
<comment type="caution">
    <text evidence="2">The sequence shown here is derived from an EMBL/GenBank/DDBJ whole genome shotgun (WGS) entry which is preliminary data.</text>
</comment>
<organism evidence="2 3">
    <name type="scientific">Nocardioides luteus</name>
    <dbReference type="NCBI Taxonomy" id="1844"/>
    <lineage>
        <taxon>Bacteria</taxon>
        <taxon>Bacillati</taxon>
        <taxon>Actinomycetota</taxon>
        <taxon>Actinomycetes</taxon>
        <taxon>Propionibacteriales</taxon>
        <taxon>Nocardioidaceae</taxon>
        <taxon>Nocardioides</taxon>
    </lineage>
</organism>
<dbReference type="RefSeq" id="WP_189118055.1">
    <property type="nucleotide sequence ID" value="NZ_BMRK01000005.1"/>
</dbReference>
<evidence type="ECO:0000256" key="1">
    <source>
        <dbReference type="SAM" id="Phobius"/>
    </source>
</evidence>
<keyword evidence="1" id="KW-0812">Transmembrane</keyword>
<feature type="transmembrane region" description="Helical" evidence="1">
    <location>
        <begin position="86"/>
        <end position="103"/>
    </location>
</feature>
<keyword evidence="1" id="KW-0472">Membrane</keyword>
<name>A0ABQ5SVL4_9ACTN</name>
<dbReference type="EMBL" id="BSEL01000004">
    <property type="protein sequence ID" value="GLJ67901.1"/>
    <property type="molecule type" value="Genomic_DNA"/>
</dbReference>
<reference evidence="2" key="2">
    <citation type="submission" date="2023-01" db="EMBL/GenBank/DDBJ databases">
        <authorList>
            <person name="Sun Q."/>
            <person name="Evtushenko L."/>
        </authorList>
    </citation>
    <scope>NUCLEOTIDE SEQUENCE</scope>
    <source>
        <strain evidence="2">VKM Ac-1246</strain>
    </source>
</reference>
<feature type="transmembrane region" description="Helical" evidence="1">
    <location>
        <begin position="55"/>
        <end position="74"/>
    </location>
</feature>
<reference evidence="2" key="1">
    <citation type="journal article" date="2014" name="Int. J. Syst. Evol. Microbiol.">
        <title>Complete genome of a new Firmicutes species belonging to the dominant human colonic microbiota ('Ruminococcus bicirculans') reveals two chromosomes and a selective capacity to utilize plant glucans.</title>
        <authorList>
            <consortium name="NISC Comparative Sequencing Program"/>
            <person name="Wegmann U."/>
            <person name="Louis P."/>
            <person name="Goesmann A."/>
            <person name="Henrissat B."/>
            <person name="Duncan S.H."/>
            <person name="Flint H.J."/>
        </authorList>
    </citation>
    <scope>NUCLEOTIDE SEQUENCE</scope>
    <source>
        <strain evidence="2">VKM Ac-1246</strain>
    </source>
</reference>
<protein>
    <submittedName>
        <fullName evidence="2">Uncharacterized protein</fullName>
    </submittedName>
</protein>
<keyword evidence="3" id="KW-1185">Reference proteome</keyword>
<evidence type="ECO:0000313" key="2">
    <source>
        <dbReference type="EMBL" id="GLJ67901.1"/>
    </source>
</evidence>
<gene>
    <name evidence="2" type="ORF">GCM10017579_19370</name>
</gene>
<feature type="transmembrane region" description="Helical" evidence="1">
    <location>
        <begin position="31"/>
        <end position="48"/>
    </location>
</feature>
<evidence type="ECO:0000313" key="3">
    <source>
        <dbReference type="Proteomes" id="UP001142292"/>
    </source>
</evidence>
<proteinExistence type="predicted"/>
<accession>A0ABQ5SVL4</accession>
<dbReference type="Proteomes" id="UP001142292">
    <property type="component" value="Unassembled WGS sequence"/>
</dbReference>